<accession>A0A9W3TG98</accession>
<name>A0A9W3TG98_BACTU</name>
<gene>
    <name evidence="1" type="ORF">B4918_24515</name>
</gene>
<dbReference type="RefSeq" id="WP_079245955.1">
    <property type="nucleotide sequence ID" value="NZ_JARSYF010000060.1"/>
</dbReference>
<protein>
    <submittedName>
        <fullName evidence="1">Uncharacterized protein</fullName>
    </submittedName>
</protein>
<organism evidence="1 2">
    <name type="scientific">Bacillus thuringiensis</name>
    <dbReference type="NCBI Taxonomy" id="1428"/>
    <lineage>
        <taxon>Bacteria</taxon>
        <taxon>Bacillati</taxon>
        <taxon>Bacillota</taxon>
        <taxon>Bacilli</taxon>
        <taxon>Bacillales</taxon>
        <taxon>Bacillaceae</taxon>
        <taxon>Bacillus</taxon>
        <taxon>Bacillus cereus group</taxon>
    </lineage>
</organism>
<reference evidence="1 2" key="1">
    <citation type="submission" date="2017-03" db="EMBL/GenBank/DDBJ databases">
        <title>Complete genome sequence of Bacillus thuringiensis L-7601, a novel melanin producing strain.</title>
        <authorList>
            <person name="Cai J."/>
            <person name="Cao Z."/>
            <person name="Tan T."/>
        </authorList>
    </citation>
    <scope>NUCLEOTIDE SEQUENCE [LARGE SCALE GENOMIC DNA]</scope>
    <source>
        <strain evidence="1 2">L-7601</strain>
    </source>
</reference>
<evidence type="ECO:0000313" key="2">
    <source>
        <dbReference type="Proteomes" id="UP000191057"/>
    </source>
</evidence>
<dbReference type="AlphaFoldDB" id="A0A9W3TG98"/>
<dbReference type="Proteomes" id="UP000191057">
    <property type="component" value="Chromosome"/>
</dbReference>
<sequence>MKNKKQVENIRNQLIKLGREVAVQHTTTQFPDWCLLKIGLHKVQGLPYEHYYYEGLLEPKSSDEQSN</sequence>
<dbReference type="EMBL" id="CP020002">
    <property type="protein sequence ID" value="AQY40926.1"/>
    <property type="molecule type" value="Genomic_DNA"/>
</dbReference>
<evidence type="ECO:0000313" key="1">
    <source>
        <dbReference type="EMBL" id="AQY40926.1"/>
    </source>
</evidence>
<proteinExistence type="predicted"/>